<protein>
    <submittedName>
        <fullName evidence="1">Uncharacterized protein</fullName>
    </submittedName>
</protein>
<proteinExistence type="predicted"/>
<accession>A0A3M7SPM3</accession>
<sequence>MPSFPYNTFKKIIEKFTAKEFKMFDIFLCLDDNFFNSQKHLGFSSVKCIIKGDHTRKLFQPNNPQTLSHVKFTKHPVRNKNAAKQQTYADDEDIIIAFQICIRYHGLLHGILKFRINKIRSNSAMFRSAKNLNWLKGIDFISH</sequence>
<evidence type="ECO:0000313" key="1">
    <source>
        <dbReference type="EMBL" id="RNA37801.1"/>
    </source>
</evidence>
<keyword evidence="2" id="KW-1185">Reference proteome</keyword>
<name>A0A3M7SPM3_BRAPC</name>
<dbReference type="EMBL" id="REGN01000974">
    <property type="protein sequence ID" value="RNA37801.1"/>
    <property type="molecule type" value="Genomic_DNA"/>
</dbReference>
<dbReference type="Proteomes" id="UP000276133">
    <property type="component" value="Unassembled WGS sequence"/>
</dbReference>
<organism evidence="1 2">
    <name type="scientific">Brachionus plicatilis</name>
    <name type="common">Marine rotifer</name>
    <name type="synonym">Brachionus muelleri</name>
    <dbReference type="NCBI Taxonomy" id="10195"/>
    <lineage>
        <taxon>Eukaryota</taxon>
        <taxon>Metazoa</taxon>
        <taxon>Spiralia</taxon>
        <taxon>Gnathifera</taxon>
        <taxon>Rotifera</taxon>
        <taxon>Eurotatoria</taxon>
        <taxon>Monogononta</taxon>
        <taxon>Pseudotrocha</taxon>
        <taxon>Ploima</taxon>
        <taxon>Brachionidae</taxon>
        <taxon>Brachionus</taxon>
    </lineage>
</organism>
<reference evidence="1 2" key="1">
    <citation type="journal article" date="2018" name="Sci. Rep.">
        <title>Genomic signatures of local adaptation to the degree of environmental predictability in rotifers.</title>
        <authorList>
            <person name="Franch-Gras L."/>
            <person name="Hahn C."/>
            <person name="Garcia-Roger E.M."/>
            <person name="Carmona M.J."/>
            <person name="Serra M."/>
            <person name="Gomez A."/>
        </authorList>
    </citation>
    <scope>NUCLEOTIDE SEQUENCE [LARGE SCALE GENOMIC DNA]</scope>
    <source>
        <strain evidence="1">HYR1</strain>
    </source>
</reference>
<comment type="caution">
    <text evidence="1">The sequence shown here is derived from an EMBL/GenBank/DDBJ whole genome shotgun (WGS) entry which is preliminary data.</text>
</comment>
<evidence type="ECO:0000313" key="2">
    <source>
        <dbReference type="Proteomes" id="UP000276133"/>
    </source>
</evidence>
<gene>
    <name evidence="1" type="ORF">BpHYR1_037908</name>
</gene>
<dbReference type="AlphaFoldDB" id="A0A3M7SPM3"/>